<dbReference type="EMBL" id="CP041150">
    <property type="protein sequence ID" value="QDF71784.1"/>
    <property type="molecule type" value="Genomic_DNA"/>
</dbReference>
<sequence>MQPDDQVASEAGLGSPLYRGIHLQHEWTTSVDEILSYDTDSLLSNIAQTADGMGGQLVRAMAEHISAICERTGNVVDAGGSNFYEAIIEVSEKMELAFDDEGKLKQQILLHPDNLPEEPPTAEQEARLKAVIDRKREEWSAARSRRELP</sequence>
<evidence type="ECO:0000313" key="2">
    <source>
        <dbReference type="Proteomes" id="UP000317728"/>
    </source>
</evidence>
<dbReference type="RefSeq" id="WP_075908737.1">
    <property type="nucleotide sequence ID" value="NZ_CP041150.1"/>
</dbReference>
<organism evidence="1 2">
    <name type="scientific">Mycobacteroides chelonae</name>
    <name type="common">Mycobacterium chelonae</name>
    <dbReference type="NCBI Taxonomy" id="1774"/>
    <lineage>
        <taxon>Bacteria</taxon>
        <taxon>Bacillati</taxon>
        <taxon>Actinomycetota</taxon>
        <taxon>Actinomycetes</taxon>
        <taxon>Mycobacteriales</taxon>
        <taxon>Mycobacteriaceae</taxon>
        <taxon>Mycobacteroides</taxon>
    </lineage>
</organism>
<proteinExistence type="predicted"/>
<dbReference type="Proteomes" id="UP000317728">
    <property type="component" value="Chromosome"/>
</dbReference>
<evidence type="ECO:0000313" key="1">
    <source>
        <dbReference type="EMBL" id="QDF71784.1"/>
    </source>
</evidence>
<name>A0AB73U5J3_MYCCH</name>
<accession>A0AB73U5J3</accession>
<reference evidence="1 2" key="1">
    <citation type="submission" date="2019-06" db="EMBL/GenBank/DDBJ databases">
        <title>Whole geneome sequnce of Mycobacteroides chelonae M77 isolated from bovine milk from Meghalaya, India.</title>
        <authorList>
            <person name="Vise E."/>
            <person name="Das S."/>
            <person name="Garg A."/>
            <person name="Ghatak S."/>
            <person name="Shakuntala I."/>
            <person name="Milton A.A.P."/>
            <person name="Karam A."/>
            <person name="Sanjukta R."/>
            <person name="Puro K."/>
            <person name="Sen A."/>
        </authorList>
    </citation>
    <scope>NUCLEOTIDE SEQUENCE [LARGE SCALE GENOMIC DNA]</scope>
    <source>
        <strain evidence="1 2">M77</strain>
    </source>
</reference>
<protein>
    <submittedName>
        <fullName evidence="1">Uncharacterized protein</fullName>
    </submittedName>
</protein>
<gene>
    <name evidence="1" type="ORF">FJK96_17575</name>
</gene>
<dbReference type="AlphaFoldDB" id="A0AB73U5J3"/>